<evidence type="ECO:0000313" key="1">
    <source>
        <dbReference type="EMBL" id="KAG4413585.1"/>
    </source>
</evidence>
<evidence type="ECO:0000313" key="2">
    <source>
        <dbReference type="Proteomes" id="UP000664132"/>
    </source>
</evidence>
<dbReference type="AlphaFoldDB" id="A0A8H7T6X5"/>
<dbReference type="EMBL" id="JAFJYH010000306">
    <property type="protein sequence ID" value="KAG4413585.1"/>
    <property type="molecule type" value="Genomic_DNA"/>
</dbReference>
<dbReference type="Pfam" id="PF11374">
    <property type="entry name" value="DUF3176"/>
    <property type="match status" value="1"/>
</dbReference>
<dbReference type="PANTHER" id="PTHR35394:SF5">
    <property type="entry name" value="DUF3176 DOMAIN-CONTAINING PROTEIN"/>
    <property type="match status" value="1"/>
</dbReference>
<organism evidence="1 2">
    <name type="scientific">Cadophora malorum</name>
    <dbReference type="NCBI Taxonomy" id="108018"/>
    <lineage>
        <taxon>Eukaryota</taxon>
        <taxon>Fungi</taxon>
        <taxon>Dikarya</taxon>
        <taxon>Ascomycota</taxon>
        <taxon>Pezizomycotina</taxon>
        <taxon>Leotiomycetes</taxon>
        <taxon>Helotiales</taxon>
        <taxon>Ploettnerulaceae</taxon>
        <taxon>Cadophora</taxon>
    </lineage>
</organism>
<accession>A0A8H7T6X5</accession>
<dbReference type="PANTHER" id="PTHR35394">
    <property type="entry name" value="DUF3176 DOMAIN-CONTAINING PROTEIN"/>
    <property type="match status" value="1"/>
</dbReference>
<gene>
    <name evidence="1" type="ORF">IFR04_013287</name>
</gene>
<sequence length="353" mass="39092">MMVFVAAAISQLKWHWFDEPHALADMEDFDGATRGPWGACMLILTTRKHYLASFGALITVLALAIDPFSQQIIQYYTCIQPLPESTASFPRTNNYTEGGFLGKPGFAELDNMMAAAMYMGTIDPPVNPSSNIPFECSSGNCTFPAAQNATFSTLGICHSVMVSTHIRPNITQNITVGYWLPDLSWEIPADNMNYAEADVGQDNLSTSGPAKFLVTVANSHWKMMATKKVFENGPGFTPDFDALFTFDALMLKVNSSCNVLDSDIHFTKQCEKHPWAFRALLYPCVKTYKSSIVKSMPEEILVSTLPLRKNNSSAEEVTTAANLTYSLTTDNILIDGNWQERQRSDHPTASQVH</sequence>
<reference evidence="1" key="1">
    <citation type="submission" date="2021-02" db="EMBL/GenBank/DDBJ databases">
        <title>Genome sequence Cadophora malorum strain M34.</title>
        <authorList>
            <person name="Stefanovic E."/>
            <person name="Vu D."/>
            <person name="Scully C."/>
            <person name="Dijksterhuis J."/>
            <person name="Roader J."/>
            <person name="Houbraken J."/>
        </authorList>
    </citation>
    <scope>NUCLEOTIDE SEQUENCE</scope>
    <source>
        <strain evidence="1">M34</strain>
    </source>
</reference>
<name>A0A8H7T6X5_9HELO</name>
<comment type="caution">
    <text evidence="1">The sequence shown here is derived from an EMBL/GenBank/DDBJ whole genome shotgun (WGS) entry which is preliminary data.</text>
</comment>
<dbReference type="OrthoDB" id="5242705at2759"/>
<keyword evidence="2" id="KW-1185">Reference proteome</keyword>
<proteinExistence type="predicted"/>
<dbReference type="Proteomes" id="UP000664132">
    <property type="component" value="Unassembled WGS sequence"/>
</dbReference>
<dbReference type="InterPro" id="IPR021514">
    <property type="entry name" value="DUF3176"/>
</dbReference>
<protein>
    <submittedName>
        <fullName evidence="1">Uncharacterized protein</fullName>
    </submittedName>
</protein>